<evidence type="ECO:0000313" key="8">
    <source>
        <dbReference type="Proteomes" id="UP000647587"/>
    </source>
</evidence>
<keyword evidence="8" id="KW-1185">Reference proteome</keyword>
<dbReference type="EC" id="2.7.13.3" evidence="2"/>
<dbReference type="Pfam" id="PF02518">
    <property type="entry name" value="HATPase_c"/>
    <property type="match status" value="1"/>
</dbReference>
<evidence type="ECO:0000256" key="1">
    <source>
        <dbReference type="ARBA" id="ARBA00000085"/>
    </source>
</evidence>
<evidence type="ECO:0000259" key="6">
    <source>
        <dbReference type="PROSITE" id="PS50109"/>
    </source>
</evidence>
<dbReference type="PANTHER" id="PTHR42878:SF15">
    <property type="entry name" value="BACTERIOPHYTOCHROME"/>
    <property type="match status" value="1"/>
</dbReference>
<dbReference type="PANTHER" id="PTHR42878">
    <property type="entry name" value="TWO-COMPONENT HISTIDINE KINASE"/>
    <property type="match status" value="1"/>
</dbReference>
<dbReference type="EMBL" id="BMPP01000014">
    <property type="protein sequence ID" value="GGK35253.1"/>
    <property type="molecule type" value="Genomic_DNA"/>
</dbReference>
<proteinExistence type="predicted"/>
<accession>A0ABQ2EZT8</accession>
<dbReference type="PROSITE" id="PS50109">
    <property type="entry name" value="HIS_KIN"/>
    <property type="match status" value="1"/>
</dbReference>
<dbReference type="InterPro" id="IPR003594">
    <property type="entry name" value="HATPase_dom"/>
</dbReference>
<protein>
    <recommendedName>
        <fullName evidence="2">histidine kinase</fullName>
        <ecNumber evidence="2">2.7.13.3</ecNumber>
    </recommendedName>
</protein>
<sequence length="237" mass="25309">MLNLSRTSRLPLRLGPVDLGGLVGQVRQEFEPDLLGREVHWNIQELPLVMGDHDTLRQVMLNLLGNALKYTRTRDVTAIRVWVEERAGETAVFVEDNGVGFDARYADKLFGCFSDCTVTRILRAWEWTSRPCAGSCSGMRVRCSRPASLEKGGRSGSLHHGGGDDAAYTRASIHPACCGVTNAPTASSASGDPSPATIRAARITGIHASSSAVISRSAARTSSPSGVTFHATSSLNG</sequence>
<comment type="catalytic activity">
    <reaction evidence="1">
        <text>ATP + protein L-histidine = ADP + protein N-phospho-L-histidine.</text>
        <dbReference type="EC" id="2.7.13.3"/>
    </reaction>
</comment>
<dbReference type="RefSeq" id="WP_229780849.1">
    <property type="nucleotide sequence ID" value="NZ_BMPP01000014.1"/>
</dbReference>
<comment type="caution">
    <text evidence="7">The sequence shown here is derived from an EMBL/GenBank/DDBJ whole genome shotgun (WGS) entry which is preliminary data.</text>
</comment>
<feature type="region of interest" description="Disordered" evidence="5">
    <location>
        <begin position="217"/>
        <end position="237"/>
    </location>
</feature>
<keyword evidence="4" id="KW-0418">Kinase</keyword>
<dbReference type="Proteomes" id="UP000647587">
    <property type="component" value="Unassembled WGS sequence"/>
</dbReference>
<feature type="compositionally biased region" description="Polar residues" evidence="5">
    <location>
        <begin position="224"/>
        <end position="237"/>
    </location>
</feature>
<evidence type="ECO:0000256" key="4">
    <source>
        <dbReference type="ARBA" id="ARBA00022777"/>
    </source>
</evidence>
<dbReference type="Gene3D" id="3.30.565.10">
    <property type="entry name" value="Histidine kinase-like ATPase, C-terminal domain"/>
    <property type="match status" value="1"/>
</dbReference>
<dbReference type="InterPro" id="IPR050351">
    <property type="entry name" value="BphY/WalK/GraS-like"/>
</dbReference>
<evidence type="ECO:0000256" key="2">
    <source>
        <dbReference type="ARBA" id="ARBA00012438"/>
    </source>
</evidence>
<reference evidence="8" key="1">
    <citation type="journal article" date="2019" name="Int. J. Syst. Evol. Microbiol.">
        <title>The Global Catalogue of Microorganisms (GCM) 10K type strain sequencing project: providing services to taxonomists for standard genome sequencing and annotation.</title>
        <authorList>
            <consortium name="The Broad Institute Genomics Platform"/>
            <consortium name="The Broad Institute Genome Sequencing Center for Infectious Disease"/>
            <person name="Wu L."/>
            <person name="Ma J."/>
        </authorList>
    </citation>
    <scope>NUCLEOTIDE SEQUENCE [LARGE SCALE GENOMIC DNA]</scope>
    <source>
        <strain evidence="8">JCM 30331</strain>
    </source>
</reference>
<gene>
    <name evidence="7" type="ORF">GCM10008955_31430</name>
</gene>
<dbReference type="InterPro" id="IPR036890">
    <property type="entry name" value="HATPase_C_sf"/>
</dbReference>
<keyword evidence="3" id="KW-0808">Transferase</keyword>
<name>A0ABQ2EZT8_9DEIO</name>
<dbReference type="InterPro" id="IPR005467">
    <property type="entry name" value="His_kinase_dom"/>
</dbReference>
<evidence type="ECO:0000256" key="5">
    <source>
        <dbReference type="SAM" id="MobiDB-lite"/>
    </source>
</evidence>
<organism evidence="7 8">
    <name type="scientific">Deinococcus malanensis</name>
    <dbReference type="NCBI Taxonomy" id="1706855"/>
    <lineage>
        <taxon>Bacteria</taxon>
        <taxon>Thermotogati</taxon>
        <taxon>Deinococcota</taxon>
        <taxon>Deinococci</taxon>
        <taxon>Deinococcales</taxon>
        <taxon>Deinococcaceae</taxon>
        <taxon>Deinococcus</taxon>
    </lineage>
</organism>
<evidence type="ECO:0000256" key="3">
    <source>
        <dbReference type="ARBA" id="ARBA00022679"/>
    </source>
</evidence>
<dbReference type="SUPFAM" id="SSF55874">
    <property type="entry name" value="ATPase domain of HSP90 chaperone/DNA topoisomerase II/histidine kinase"/>
    <property type="match status" value="1"/>
</dbReference>
<evidence type="ECO:0000313" key="7">
    <source>
        <dbReference type="EMBL" id="GGK35253.1"/>
    </source>
</evidence>
<feature type="domain" description="Histidine kinase" evidence="6">
    <location>
        <begin position="1"/>
        <end position="111"/>
    </location>
</feature>